<dbReference type="CDD" id="cd01465">
    <property type="entry name" value="vWA_subgroup"/>
    <property type="match status" value="1"/>
</dbReference>
<evidence type="ECO:0000313" key="3">
    <source>
        <dbReference type="EMBL" id="MEI1247454.1"/>
    </source>
</evidence>
<evidence type="ECO:0000256" key="1">
    <source>
        <dbReference type="SAM" id="MobiDB-lite"/>
    </source>
</evidence>
<dbReference type="RefSeq" id="WP_335910796.1">
    <property type="nucleotide sequence ID" value="NZ_JBAMYB010000002.1"/>
</dbReference>
<dbReference type="SUPFAM" id="SSF53300">
    <property type="entry name" value="vWA-like"/>
    <property type="match status" value="1"/>
</dbReference>
<dbReference type="InterPro" id="IPR002035">
    <property type="entry name" value="VWF_A"/>
</dbReference>
<proteinExistence type="predicted"/>
<feature type="region of interest" description="Disordered" evidence="1">
    <location>
        <begin position="134"/>
        <end position="172"/>
    </location>
</feature>
<gene>
    <name evidence="3" type="ORF">V8Q02_05365</name>
</gene>
<dbReference type="Pfam" id="PF00092">
    <property type="entry name" value="VWA"/>
    <property type="match status" value="1"/>
</dbReference>
<reference evidence="3 4" key="1">
    <citation type="submission" date="2024-01" db="EMBL/GenBank/DDBJ databases">
        <title>Draft genome sequences of three bacterial strains isolated from Acacia saligna represent a potential new species within the genus Rhizobium.</title>
        <authorList>
            <person name="Tambong J.T."/>
            <person name="Mnasri B."/>
        </authorList>
    </citation>
    <scope>NUCLEOTIDE SEQUENCE [LARGE SCALE GENOMIC DNA]</scope>
    <source>
        <strain evidence="3 4">1AS12I</strain>
    </source>
</reference>
<dbReference type="Pfam" id="PF12450">
    <property type="entry name" value="vWF_A"/>
    <property type="match status" value="1"/>
</dbReference>
<dbReference type="InterPro" id="IPR051266">
    <property type="entry name" value="CLCR"/>
</dbReference>
<dbReference type="InterPro" id="IPR021908">
    <property type="entry name" value="YfbK_C"/>
</dbReference>
<name>A0ABU8CF63_9HYPH</name>
<dbReference type="InterPro" id="IPR036465">
    <property type="entry name" value="vWFA_dom_sf"/>
</dbReference>
<dbReference type="PANTHER" id="PTHR10579:SF43">
    <property type="entry name" value="ZINC FINGER (C3HC4-TYPE RING FINGER) FAMILY PROTEIN"/>
    <property type="match status" value="1"/>
</dbReference>
<dbReference type="SMART" id="SM00327">
    <property type="entry name" value="VWA"/>
    <property type="match status" value="1"/>
</dbReference>
<organism evidence="3 4">
    <name type="scientific">Rhizobium aouanii</name>
    <dbReference type="NCBI Taxonomy" id="3118145"/>
    <lineage>
        <taxon>Bacteria</taxon>
        <taxon>Pseudomonadati</taxon>
        <taxon>Pseudomonadota</taxon>
        <taxon>Alphaproteobacteria</taxon>
        <taxon>Hyphomicrobiales</taxon>
        <taxon>Rhizobiaceae</taxon>
        <taxon>Rhizobium/Agrobacterium group</taxon>
        <taxon>Rhizobium</taxon>
    </lineage>
</organism>
<feature type="domain" description="VWFA" evidence="2">
    <location>
        <begin position="341"/>
        <end position="519"/>
    </location>
</feature>
<dbReference type="InterPro" id="IPR022156">
    <property type="entry name" value="Uncharacterised_YfbK_N"/>
</dbReference>
<evidence type="ECO:0000259" key="2">
    <source>
        <dbReference type="PROSITE" id="PS50234"/>
    </source>
</evidence>
<dbReference type="EMBL" id="JBAMYC010000002">
    <property type="protein sequence ID" value="MEI1247454.1"/>
    <property type="molecule type" value="Genomic_DNA"/>
</dbReference>
<dbReference type="Pfam" id="PF12034">
    <property type="entry name" value="YfbK_C"/>
    <property type="match status" value="1"/>
</dbReference>
<dbReference type="PANTHER" id="PTHR10579">
    <property type="entry name" value="CALCIUM-ACTIVATED CHLORIDE CHANNEL REGULATOR"/>
    <property type="match status" value="1"/>
</dbReference>
<dbReference type="PROSITE" id="PS50234">
    <property type="entry name" value="VWFA"/>
    <property type="match status" value="1"/>
</dbReference>
<accession>A0ABU8CF63</accession>
<sequence>MTVDKELEKLSRLTPPAATPEARARALTAAMQAFDTAENNAPATQGNAKGWRQSSIINWIWSPGMNKKFLAGSALATLLVIPAAGYLAIELTRNGSPIVDQTEIAGNLSKSEASKQPTATAGQPVTVAQQAPAGNNSLAEQSVADAQAPQDKEAPALGKPNSSQTSESDANDVAALTNKPEGSAAALGVAKRAAPAAPGIVPQRQFAEPMAAIAPSPVPPAEGRVQIQLDPNRERFANAAVNPIKSVATDPVSTFSADVDSASYTFVRRSLTGGAMPDPQSVRVEEMINYFPYDWPGPDNADQPFKATVTVMPTPWNHDTELMHVAIKGYDIAPATTPHANLVFLIDVSGSMDEPDKLPLLKSAFRLLVNRLKPDDTVSIVTYAGNAGTVLTPTRVAEKSKILSAIDRLAPGGSTGGAEGIEAAYDLAKQAFVKDGVNRVMLATDGDFNVGPSSDEDLKRIIEERRKDGIFLTVLGFGRGNLNDSLMQTLAQNGNGSAAYIDSLAEAQKTLVEEAGSTLFPIASDVKFQVEFNPERIAEYRLIGYETRALNREDFNNDRVDAGDIGSGHSVTAIYEITPKGSPAVMNDDLRYGAADKAPAEAADSAHQRELAFVKMRYKRPGEDKSALITTPVNDGNVVATVDAAPQDVRFSVAVATFGQKLSHVAAVDTYSYKAIADLAAASRGTDAFGYRSDFLGLIRLADGLSQR</sequence>
<comment type="caution">
    <text evidence="3">The sequence shown here is derived from an EMBL/GenBank/DDBJ whole genome shotgun (WGS) entry which is preliminary data.</text>
</comment>
<protein>
    <submittedName>
        <fullName evidence="3">von Willebrand factor type A domain-containing protein</fullName>
    </submittedName>
</protein>
<keyword evidence="4" id="KW-1185">Reference proteome</keyword>
<evidence type="ECO:0000313" key="4">
    <source>
        <dbReference type="Proteomes" id="UP001531129"/>
    </source>
</evidence>
<dbReference type="Gene3D" id="3.40.50.410">
    <property type="entry name" value="von Willebrand factor, type A domain"/>
    <property type="match status" value="1"/>
</dbReference>
<dbReference type="Proteomes" id="UP001531129">
    <property type="component" value="Unassembled WGS sequence"/>
</dbReference>